<comment type="caution">
    <text evidence="1">The sequence shown here is derived from an EMBL/GenBank/DDBJ whole genome shotgun (WGS) entry which is preliminary data.</text>
</comment>
<dbReference type="AlphaFoldDB" id="A0A9D3S6J4"/>
<keyword evidence="2" id="KW-1185">Reference proteome</keyword>
<sequence length="273" mass="31128">MQWLTLIAACREFGGRTARIPLACPWKLNSASKQLASRPWAYHHTSCSSPYTEGAAFKHNLPNVPRQNVFLAGQKSRQYSTGSDKGPTSGSNLGISVVGIPDPILWIRNKIILFLIQLYFDLSSVEFEKGAKQALVYVSNLLSHGKFEELRDVVSNEVFEHAWRTYKTLTEAQRRNLAIAPDDIIFLIPEDVSLFFDSRGRKFCYIVMRFWHLSSADVPEDPESTRIFKVAEAEGEAPPRRIVTAVYEFHRELTNGAPLDWTITSIWHWKQLE</sequence>
<name>A0A9D3S6J4_ANGAN</name>
<dbReference type="EMBL" id="JAFIRN010000001">
    <property type="protein sequence ID" value="KAG5856663.1"/>
    <property type="molecule type" value="Genomic_DNA"/>
</dbReference>
<dbReference type="Proteomes" id="UP001044222">
    <property type="component" value="Unassembled WGS sequence"/>
</dbReference>
<organism evidence="1 2">
    <name type="scientific">Anguilla anguilla</name>
    <name type="common">European freshwater eel</name>
    <name type="synonym">Muraena anguilla</name>
    <dbReference type="NCBI Taxonomy" id="7936"/>
    <lineage>
        <taxon>Eukaryota</taxon>
        <taxon>Metazoa</taxon>
        <taxon>Chordata</taxon>
        <taxon>Craniata</taxon>
        <taxon>Vertebrata</taxon>
        <taxon>Euteleostomi</taxon>
        <taxon>Actinopterygii</taxon>
        <taxon>Neopterygii</taxon>
        <taxon>Teleostei</taxon>
        <taxon>Anguilliformes</taxon>
        <taxon>Anguillidae</taxon>
        <taxon>Anguilla</taxon>
    </lineage>
</organism>
<dbReference type="GO" id="GO:0043022">
    <property type="term" value="F:ribosome binding"/>
    <property type="evidence" value="ECO:0007669"/>
    <property type="project" value="TreeGrafter"/>
</dbReference>
<protein>
    <recommendedName>
        <fullName evidence="3">Tim44-like domain-containing protein</fullName>
    </recommendedName>
</protein>
<reference evidence="1" key="1">
    <citation type="submission" date="2021-01" db="EMBL/GenBank/DDBJ databases">
        <title>A chromosome-scale assembly of European eel, Anguilla anguilla.</title>
        <authorList>
            <person name="Henkel C."/>
            <person name="Jong-Raadsen S.A."/>
            <person name="Dufour S."/>
            <person name="Weltzien F.-A."/>
            <person name="Palstra A.P."/>
            <person name="Pelster B."/>
            <person name="Spaink H.P."/>
            <person name="Van Den Thillart G.E."/>
            <person name="Jansen H."/>
            <person name="Zahm M."/>
            <person name="Klopp C."/>
            <person name="Cedric C."/>
            <person name="Louis A."/>
            <person name="Berthelot C."/>
            <person name="Parey E."/>
            <person name="Roest Crollius H."/>
            <person name="Montfort J."/>
            <person name="Robinson-Rechavi M."/>
            <person name="Bucao C."/>
            <person name="Bouchez O."/>
            <person name="Gislard M."/>
            <person name="Lluch J."/>
            <person name="Milhes M."/>
            <person name="Lampietro C."/>
            <person name="Lopez Roques C."/>
            <person name="Donnadieu C."/>
            <person name="Braasch I."/>
            <person name="Desvignes T."/>
            <person name="Postlethwait J."/>
            <person name="Bobe J."/>
            <person name="Guiguen Y."/>
            <person name="Dirks R."/>
        </authorList>
    </citation>
    <scope>NUCLEOTIDE SEQUENCE</scope>
    <source>
        <strain evidence="1">Tag_6206</strain>
        <tissue evidence="1">Liver</tissue>
    </source>
</reference>
<evidence type="ECO:0008006" key="3">
    <source>
        <dbReference type="Google" id="ProtNLM"/>
    </source>
</evidence>
<gene>
    <name evidence="1" type="ORF">ANANG_G00010300</name>
</gene>
<dbReference type="GO" id="GO:0005743">
    <property type="term" value="C:mitochondrial inner membrane"/>
    <property type="evidence" value="ECO:0007669"/>
    <property type="project" value="TreeGrafter"/>
</dbReference>
<dbReference type="OrthoDB" id="7249367at2759"/>
<dbReference type="PANTHER" id="PTHR13333">
    <property type="entry name" value="M-AAA PROTEASE-INTERACTING PROTEIN 1, MITOCHONDRIAL"/>
    <property type="match status" value="1"/>
</dbReference>
<dbReference type="PANTHER" id="PTHR13333:SF7">
    <property type="entry name" value="M-AAA PROTEASE-INTERACTING PROTEIN 1, MITOCHONDRIAL"/>
    <property type="match status" value="1"/>
</dbReference>
<dbReference type="OMA" id="VTTVWHW"/>
<proteinExistence type="predicted"/>
<accession>A0A9D3S6J4</accession>
<evidence type="ECO:0000313" key="2">
    <source>
        <dbReference type="Proteomes" id="UP001044222"/>
    </source>
</evidence>
<dbReference type="GO" id="GO:0032979">
    <property type="term" value="P:protein insertion into mitochondrial inner membrane from matrix"/>
    <property type="evidence" value="ECO:0007669"/>
    <property type="project" value="TreeGrafter"/>
</dbReference>
<evidence type="ECO:0000313" key="1">
    <source>
        <dbReference type="EMBL" id="KAG5856663.1"/>
    </source>
</evidence>